<keyword evidence="9" id="KW-1185">Reference proteome</keyword>
<feature type="transmembrane region" description="Helical" evidence="6">
    <location>
        <begin position="224"/>
        <end position="241"/>
    </location>
</feature>
<dbReference type="InterPro" id="IPR020846">
    <property type="entry name" value="MFS_dom"/>
</dbReference>
<evidence type="ECO:0000256" key="3">
    <source>
        <dbReference type="ARBA" id="ARBA00022692"/>
    </source>
</evidence>
<feature type="transmembrane region" description="Helical" evidence="6">
    <location>
        <begin position="116"/>
        <end position="138"/>
    </location>
</feature>
<keyword evidence="3 6" id="KW-0812">Transmembrane</keyword>
<dbReference type="InterPro" id="IPR050930">
    <property type="entry name" value="MFS_Vesicular_Transporter"/>
</dbReference>
<dbReference type="PANTHER" id="PTHR23506:SF23">
    <property type="entry name" value="GH10249P"/>
    <property type="match status" value="1"/>
</dbReference>
<sequence>MLRNEETATTAPTGDPGQKPWLGREIQVLSAINFANAVGFGIQAPTLPSFGLELGIGSTMIGGIVAAFSLGRMLSNIPSGKFVERFGERSILIGGLVFLTITSVLAGLSMTGWQLLLFRGIGGIGSACYTVAAMALLLRVTPASHRGRAVGIYMGAFYLGATSGPVLGALLSGFSPRVAFFAYAAGVGTSAIIATLALPRLDKSGKKVAAQTAPMRVKDALRSASYRAALAANFATGWGVYGVRVSVLPLFLITVLQENPAWVGIGLAFGAAVQVAFTPVAGFFTDRLGRKIPLALSQLSICTGFLLVLFLPALWSFLACFGFFAAGASLSATSANALAGDVTGGRGGTVMAVTQFASDTGMVAGPVLAGLLAQFLSYNAAFAVSASVAAYGLLSALLIRPNNNKNKEAEPEPT</sequence>
<evidence type="ECO:0000313" key="9">
    <source>
        <dbReference type="Proteomes" id="UP001156140"/>
    </source>
</evidence>
<feature type="transmembrane region" description="Helical" evidence="6">
    <location>
        <begin position="305"/>
        <end position="326"/>
    </location>
</feature>
<evidence type="ECO:0000313" key="8">
    <source>
        <dbReference type="EMBL" id="MCI0125574.1"/>
    </source>
</evidence>
<feature type="transmembrane region" description="Helical" evidence="6">
    <location>
        <begin position="261"/>
        <end position="284"/>
    </location>
</feature>
<feature type="domain" description="Major facilitator superfamily (MFS) profile" evidence="7">
    <location>
        <begin position="25"/>
        <end position="404"/>
    </location>
</feature>
<accession>A0AA41QKS2</accession>
<protein>
    <submittedName>
        <fullName evidence="8">MFS transporter</fullName>
    </submittedName>
</protein>
<evidence type="ECO:0000256" key="2">
    <source>
        <dbReference type="ARBA" id="ARBA00022448"/>
    </source>
</evidence>
<evidence type="ECO:0000256" key="1">
    <source>
        <dbReference type="ARBA" id="ARBA00004141"/>
    </source>
</evidence>
<keyword evidence="5 6" id="KW-0472">Membrane</keyword>
<evidence type="ECO:0000256" key="6">
    <source>
        <dbReference type="SAM" id="Phobius"/>
    </source>
</evidence>
<proteinExistence type="predicted"/>
<dbReference type="GO" id="GO:0022857">
    <property type="term" value="F:transmembrane transporter activity"/>
    <property type="evidence" value="ECO:0007669"/>
    <property type="project" value="InterPro"/>
</dbReference>
<feature type="transmembrane region" description="Helical" evidence="6">
    <location>
        <begin position="375"/>
        <end position="399"/>
    </location>
</feature>
<comment type="caution">
    <text evidence="8">The sequence shown here is derived from an EMBL/GenBank/DDBJ whole genome shotgun (WGS) entry which is preliminary data.</text>
</comment>
<evidence type="ECO:0000256" key="5">
    <source>
        <dbReference type="ARBA" id="ARBA00023136"/>
    </source>
</evidence>
<dbReference type="SUPFAM" id="SSF103473">
    <property type="entry name" value="MFS general substrate transporter"/>
    <property type="match status" value="1"/>
</dbReference>
<dbReference type="Proteomes" id="UP001156140">
    <property type="component" value="Unassembled WGS sequence"/>
</dbReference>
<evidence type="ECO:0000259" key="7">
    <source>
        <dbReference type="PROSITE" id="PS50850"/>
    </source>
</evidence>
<dbReference type="GO" id="GO:0016020">
    <property type="term" value="C:membrane"/>
    <property type="evidence" value="ECO:0007669"/>
    <property type="project" value="UniProtKB-SubCell"/>
</dbReference>
<evidence type="ECO:0000256" key="4">
    <source>
        <dbReference type="ARBA" id="ARBA00022989"/>
    </source>
</evidence>
<gene>
    <name evidence="8" type="ORF">ML536_01900</name>
</gene>
<comment type="subcellular location">
    <subcellularLocation>
        <location evidence="1">Membrane</location>
        <topology evidence="1">Multi-pass membrane protein</topology>
    </subcellularLocation>
</comment>
<dbReference type="CDD" id="cd17325">
    <property type="entry name" value="MFS_MdtG_SLC18_like"/>
    <property type="match status" value="1"/>
</dbReference>
<feature type="transmembrane region" description="Helical" evidence="6">
    <location>
        <begin position="150"/>
        <end position="174"/>
    </location>
</feature>
<feature type="transmembrane region" description="Helical" evidence="6">
    <location>
        <begin position="50"/>
        <end position="70"/>
    </location>
</feature>
<dbReference type="Gene3D" id="1.20.1250.20">
    <property type="entry name" value="MFS general substrate transporter like domains"/>
    <property type="match status" value="2"/>
</dbReference>
<dbReference type="PANTHER" id="PTHR23506">
    <property type="entry name" value="GH10249P"/>
    <property type="match status" value="1"/>
</dbReference>
<keyword evidence="2" id="KW-0813">Transport</keyword>
<dbReference type="PROSITE" id="PS50850">
    <property type="entry name" value="MFS"/>
    <property type="match status" value="1"/>
</dbReference>
<dbReference type="RefSeq" id="WP_281734763.1">
    <property type="nucleotide sequence ID" value="NZ_JAKETQ010000001.1"/>
</dbReference>
<feature type="transmembrane region" description="Helical" evidence="6">
    <location>
        <begin position="91"/>
        <end position="110"/>
    </location>
</feature>
<dbReference type="EMBL" id="JALAZD010000001">
    <property type="protein sequence ID" value="MCI0125574.1"/>
    <property type="molecule type" value="Genomic_DNA"/>
</dbReference>
<keyword evidence="4 6" id="KW-1133">Transmembrane helix</keyword>
<dbReference type="Pfam" id="PF07690">
    <property type="entry name" value="MFS_1"/>
    <property type="match status" value="1"/>
</dbReference>
<dbReference type="InterPro" id="IPR036259">
    <property type="entry name" value="MFS_trans_sf"/>
</dbReference>
<reference evidence="8" key="1">
    <citation type="submission" date="2022-03" db="EMBL/GenBank/DDBJ databases">
        <title>The complete genome sequence of a Methyloterrigena soli.</title>
        <authorList>
            <person name="Zi Z."/>
        </authorList>
    </citation>
    <scope>NUCLEOTIDE SEQUENCE</scope>
    <source>
        <strain evidence="8">M48</strain>
    </source>
</reference>
<name>A0AA41QKS2_9HYPH</name>
<dbReference type="InterPro" id="IPR001958">
    <property type="entry name" value="Tet-R_TetA/multi-R_MdtG-like"/>
</dbReference>
<organism evidence="8 9">
    <name type="scientific">Paradevosia shaoguanensis</name>
    <dbReference type="NCBI Taxonomy" id="1335043"/>
    <lineage>
        <taxon>Bacteria</taxon>
        <taxon>Pseudomonadati</taxon>
        <taxon>Pseudomonadota</taxon>
        <taxon>Alphaproteobacteria</taxon>
        <taxon>Hyphomicrobiales</taxon>
        <taxon>Devosiaceae</taxon>
        <taxon>Paradevosia</taxon>
    </lineage>
</organism>
<dbReference type="PRINTS" id="PR01035">
    <property type="entry name" value="TCRTETA"/>
</dbReference>
<feature type="transmembrane region" description="Helical" evidence="6">
    <location>
        <begin position="180"/>
        <end position="198"/>
    </location>
</feature>
<dbReference type="AlphaFoldDB" id="A0AA41QKS2"/>
<dbReference type="InterPro" id="IPR011701">
    <property type="entry name" value="MFS"/>
</dbReference>